<dbReference type="EMBL" id="SDOZ01000002">
    <property type="protein sequence ID" value="RXZ62396.1"/>
    <property type="molecule type" value="Genomic_DNA"/>
</dbReference>
<accession>A0A4V1QVE7</accession>
<reference evidence="1 2" key="1">
    <citation type="journal article" date="2019" name="Gut">
        <title>Antibiotics-induced monodominance of a novel gut bacterial order.</title>
        <authorList>
            <person name="Hildebrand F."/>
            <person name="Moitinho-Silva L."/>
            <person name="Blasche S."/>
            <person name="Jahn M.T."/>
            <person name="Gossmann T.I."/>
            <person name="Heuerta-Cepas J."/>
            <person name="Hercog R."/>
            <person name="Luetge M."/>
            <person name="Bahram M."/>
            <person name="Pryszlak A."/>
            <person name="Alves R.J."/>
            <person name="Waszak S.M."/>
            <person name="Zhu A."/>
            <person name="Ye L."/>
            <person name="Costea P.I."/>
            <person name="Aalvink S."/>
            <person name="Belzer C."/>
            <person name="Forslund S.K."/>
            <person name="Sunagawa S."/>
            <person name="Hentschel U."/>
            <person name="Merten C."/>
            <person name="Patil K.R."/>
            <person name="Benes V."/>
            <person name="Bork P."/>
        </authorList>
    </citation>
    <scope>NUCLEOTIDE SEQUENCE [LARGE SCALE GENOMIC DNA]</scope>
    <source>
        <strain evidence="1 2">HDS1380</strain>
    </source>
</reference>
<proteinExistence type="predicted"/>
<evidence type="ECO:0000313" key="2">
    <source>
        <dbReference type="Proteomes" id="UP000291269"/>
    </source>
</evidence>
<sequence>MDIRSFQKLVVETVEAPLYAYLQEEPECGFSKRDIKKCKNLMFSYLGKLKKITAVTDEKILKQVKKTVLALNKLNERTDYCLLETDEREALWEIFQNSAVACGLRDTDGDVTEEWREW</sequence>
<keyword evidence="2" id="KW-1185">Reference proteome</keyword>
<dbReference type="AlphaFoldDB" id="A0A4V1QVE7"/>
<dbReference type="Proteomes" id="UP000291269">
    <property type="component" value="Unassembled WGS sequence"/>
</dbReference>
<dbReference type="RefSeq" id="WP_129226097.1">
    <property type="nucleotide sequence ID" value="NZ_SDOZ01000002.1"/>
</dbReference>
<name>A0A4V1QVE7_9FIRM</name>
<protein>
    <submittedName>
        <fullName evidence="1">Uncharacterized protein</fullName>
    </submittedName>
</protein>
<comment type="caution">
    <text evidence="1">The sequence shown here is derived from an EMBL/GenBank/DDBJ whole genome shotgun (WGS) entry which is preliminary data.</text>
</comment>
<gene>
    <name evidence="1" type="ORF">ESZ91_08370</name>
</gene>
<dbReference type="OrthoDB" id="573695at2"/>
<organism evidence="1 2">
    <name type="scientific">Candidatus Borkfalkia ceftriaxoniphila</name>
    <dbReference type="NCBI Taxonomy" id="2508949"/>
    <lineage>
        <taxon>Bacteria</taxon>
        <taxon>Bacillati</taxon>
        <taxon>Bacillota</taxon>
        <taxon>Clostridia</taxon>
        <taxon>Christensenellales</taxon>
        <taxon>Christensenellaceae</taxon>
        <taxon>Candidatus Borkfalkia</taxon>
    </lineage>
</organism>
<evidence type="ECO:0000313" key="1">
    <source>
        <dbReference type="EMBL" id="RXZ62396.1"/>
    </source>
</evidence>